<feature type="compositionally biased region" description="Low complexity" evidence="1">
    <location>
        <begin position="223"/>
        <end position="242"/>
    </location>
</feature>
<evidence type="ECO:0000256" key="1">
    <source>
        <dbReference type="SAM" id="MobiDB-lite"/>
    </source>
</evidence>
<feature type="compositionally biased region" description="Low complexity" evidence="1">
    <location>
        <begin position="124"/>
        <end position="141"/>
    </location>
</feature>
<feature type="compositionally biased region" description="Low complexity" evidence="1">
    <location>
        <begin position="16"/>
        <end position="27"/>
    </location>
</feature>
<dbReference type="Proteomes" id="UP000327013">
    <property type="component" value="Unassembled WGS sequence"/>
</dbReference>
<feature type="compositionally biased region" description="Low complexity" evidence="1">
    <location>
        <begin position="379"/>
        <end position="398"/>
    </location>
</feature>
<dbReference type="Pfam" id="PF01388">
    <property type="entry name" value="ARID"/>
    <property type="match status" value="1"/>
</dbReference>
<dbReference type="GO" id="GO:0003677">
    <property type="term" value="F:DNA binding"/>
    <property type="evidence" value="ECO:0007669"/>
    <property type="project" value="InterPro"/>
</dbReference>
<feature type="compositionally biased region" description="Polar residues" evidence="1">
    <location>
        <begin position="1"/>
        <end position="15"/>
    </location>
</feature>
<feature type="region of interest" description="Disordered" evidence="1">
    <location>
        <begin position="378"/>
        <end position="442"/>
    </location>
</feature>
<dbReference type="EMBL" id="VIBQ01000012">
    <property type="protein sequence ID" value="KAB8343088.1"/>
    <property type="molecule type" value="Genomic_DNA"/>
</dbReference>
<dbReference type="OrthoDB" id="1938591at2759"/>
<evidence type="ECO:0000313" key="4">
    <source>
        <dbReference type="Proteomes" id="UP000327013"/>
    </source>
</evidence>
<dbReference type="InterPro" id="IPR036431">
    <property type="entry name" value="ARID_dom_sf"/>
</dbReference>
<name>A0A5N6KSX5_9ROSI</name>
<feature type="region of interest" description="Disordered" evidence="1">
    <location>
        <begin position="1"/>
        <end position="211"/>
    </location>
</feature>
<comment type="caution">
    <text evidence="3">The sequence shown here is derived from an EMBL/GenBank/DDBJ whole genome shotgun (WGS) entry which is preliminary data.</text>
</comment>
<feature type="compositionally biased region" description="Polar residues" evidence="1">
    <location>
        <begin position="148"/>
        <end position="175"/>
    </location>
</feature>
<keyword evidence="4" id="KW-1185">Reference proteome</keyword>
<feature type="region of interest" description="Disordered" evidence="1">
    <location>
        <begin position="458"/>
        <end position="516"/>
    </location>
</feature>
<organism evidence="3 4">
    <name type="scientific">Carpinus fangiana</name>
    <dbReference type="NCBI Taxonomy" id="176857"/>
    <lineage>
        <taxon>Eukaryota</taxon>
        <taxon>Viridiplantae</taxon>
        <taxon>Streptophyta</taxon>
        <taxon>Embryophyta</taxon>
        <taxon>Tracheophyta</taxon>
        <taxon>Spermatophyta</taxon>
        <taxon>Magnoliopsida</taxon>
        <taxon>eudicotyledons</taxon>
        <taxon>Gunneridae</taxon>
        <taxon>Pentapetalae</taxon>
        <taxon>rosids</taxon>
        <taxon>fabids</taxon>
        <taxon>Fagales</taxon>
        <taxon>Betulaceae</taxon>
        <taxon>Carpinus</taxon>
    </lineage>
</organism>
<dbReference type="Gene3D" id="1.10.150.60">
    <property type="entry name" value="ARID DNA-binding domain"/>
    <property type="match status" value="1"/>
</dbReference>
<evidence type="ECO:0000313" key="3">
    <source>
        <dbReference type="EMBL" id="KAB8343088.1"/>
    </source>
</evidence>
<dbReference type="SUPFAM" id="SSF46774">
    <property type="entry name" value="ARID-like"/>
    <property type="match status" value="1"/>
</dbReference>
<feature type="compositionally biased region" description="Polar residues" evidence="1">
    <location>
        <begin position="88"/>
        <end position="116"/>
    </location>
</feature>
<feature type="domain" description="ARID" evidence="2">
    <location>
        <begin position="277"/>
        <end position="364"/>
    </location>
</feature>
<feature type="region of interest" description="Disordered" evidence="1">
    <location>
        <begin position="223"/>
        <end position="279"/>
    </location>
</feature>
<proteinExistence type="predicted"/>
<dbReference type="InterPro" id="IPR001606">
    <property type="entry name" value="ARID_dom"/>
</dbReference>
<reference evidence="3 4" key="1">
    <citation type="submission" date="2019-06" db="EMBL/GenBank/DDBJ databases">
        <title>A chromosomal-level reference genome of Carpinus fangiana (Coryloideae, Betulaceae).</title>
        <authorList>
            <person name="Yang X."/>
            <person name="Wang Z."/>
            <person name="Zhang L."/>
            <person name="Hao G."/>
            <person name="Liu J."/>
            <person name="Yang Y."/>
        </authorList>
    </citation>
    <scope>NUCLEOTIDE SEQUENCE [LARGE SCALE GENOMIC DNA]</scope>
    <source>
        <strain evidence="3">Cfa_2016G</strain>
        <tissue evidence="3">Leaf</tissue>
    </source>
</reference>
<sequence>MNNANPLFSNHNFNQGGFDPSSSFDPSAFGMNNGTPTGLDLGQFQNPQFQQRGPSPGFQHPSSFQTNPVIPAKRARPGEESIGASPRMPQNQFNASRSQTPQQPGFPNAFPGQQFQGPAWSHLQQPGASQASPSPQMQAQQFRPPGSAPQQRGQTNSPAQFPGANQDSNNGNRPQNPGMMGQMRGMPFNPSQMALQGTPGQFPGPQPGAQGMNAQAMEIQRQYQARLAQAQQQAMQQQGNRQPSSAIDPSQRAAMAARMNGQGGQSGSNPQARSQHAQNAQQFVNSYLAWAQKQGVQPDPTPKIVGRPVHYFQLFMHSTKLGLLMGANQSNWAMLANALGYPEPQQSAAVQEIKHLMETQRLASFILNYMQAMQKRRAAMQQVQGGQSQQSPTQASQPFGQTPQPAGTPTSQQGSAPPQPPLVQGTPQQRHSSIPEANGISTPVPAAESLVKTQSPIGSIAGSQASPHVKAPSLPTPSAERPGSALAKSPAKPVPEAKPHKLRVQSPTYSPYARPPGDRYGGLEMATVFPLGDDLERISVVVKANQLGAIDIHALTMAILSGLPMEIANALDTLTMVTQPELSRIYDVHLAECEELLDALLECAEQELELLVNGTKESTSEIHIPNFQDLSKYSRLESLGKLQKKIPVGQDPHLLRRSAERISAIVLILRNLSVPEIEISRDILSSSAMVTFVAQTCKHIGTHQNLFREDTMAVDVMKDLLVFLSNIATKIELPSEEDALAILHFLVAFAPSRSPHNFASDTLEFAPYVPTEHQYLPYAVEALAKILARDDPNRTFYKSIFQADALSTSSPCSLLVGSFALAIAPIPDRASRTLPEQYDRIIAKQRAAFFSMGMLAADILASLAPSSSGPGPDSSICRALLSSEDRWAQNLMHLIANLAIELPVVHPQMPRHVPPPQHERDFSMITTRGFSMLLKLADKADGGFELVTGLMPLDDVITHGLVMQQFDSQVLRQMVALSRLDR</sequence>
<evidence type="ECO:0000259" key="2">
    <source>
        <dbReference type="PROSITE" id="PS51011"/>
    </source>
</evidence>
<feature type="compositionally biased region" description="Polar residues" evidence="1">
    <location>
        <begin position="43"/>
        <end position="53"/>
    </location>
</feature>
<protein>
    <recommendedName>
        <fullName evidence="2">ARID domain-containing protein</fullName>
    </recommendedName>
</protein>
<accession>A0A5N6KSX5</accession>
<gene>
    <name evidence="3" type="ORF">FH972_022682</name>
</gene>
<feature type="compositionally biased region" description="Low complexity" evidence="1">
    <location>
        <begin position="196"/>
        <end position="211"/>
    </location>
</feature>
<dbReference type="AlphaFoldDB" id="A0A5N6KSX5"/>
<feature type="compositionally biased region" description="Polar residues" evidence="1">
    <location>
        <begin position="270"/>
        <end position="279"/>
    </location>
</feature>
<dbReference type="PROSITE" id="PS51011">
    <property type="entry name" value="ARID"/>
    <property type="match status" value="1"/>
</dbReference>
<feature type="compositionally biased region" description="Polar residues" evidence="1">
    <location>
        <begin position="399"/>
        <end position="416"/>
    </location>
</feature>